<dbReference type="Proteomes" id="UP000584824">
    <property type="component" value="Unassembled WGS sequence"/>
</dbReference>
<proteinExistence type="predicted"/>
<feature type="transmembrane region" description="Helical" evidence="1">
    <location>
        <begin position="199"/>
        <end position="219"/>
    </location>
</feature>
<keyword evidence="1" id="KW-0812">Transmembrane</keyword>
<comment type="caution">
    <text evidence="3">The sequence shown here is derived from an EMBL/GenBank/DDBJ whole genome shotgun (WGS) entry which is preliminary data.</text>
</comment>
<dbReference type="PANTHER" id="PTHR22911">
    <property type="entry name" value="ACYL-MALONYL CONDENSING ENZYME-RELATED"/>
    <property type="match status" value="1"/>
</dbReference>
<accession>A0A7W6K4N7</accession>
<keyword evidence="4" id="KW-1185">Reference proteome</keyword>
<organism evidence="3 4">
    <name type="scientific">Allorhizobium borbori</name>
    <dbReference type="NCBI Taxonomy" id="485907"/>
    <lineage>
        <taxon>Bacteria</taxon>
        <taxon>Pseudomonadati</taxon>
        <taxon>Pseudomonadota</taxon>
        <taxon>Alphaproteobacteria</taxon>
        <taxon>Hyphomicrobiales</taxon>
        <taxon>Rhizobiaceae</taxon>
        <taxon>Rhizobium/Agrobacterium group</taxon>
        <taxon>Allorhizobium</taxon>
    </lineage>
</organism>
<name>A0A7W6K4N7_9HYPH</name>
<feature type="transmembrane region" description="Helical" evidence="1">
    <location>
        <begin position="88"/>
        <end position="107"/>
    </location>
</feature>
<feature type="transmembrane region" description="Helical" evidence="1">
    <location>
        <begin position="141"/>
        <end position="159"/>
    </location>
</feature>
<dbReference type="EMBL" id="JACIDU010000017">
    <property type="protein sequence ID" value="MBB4105103.1"/>
    <property type="molecule type" value="Genomic_DNA"/>
</dbReference>
<gene>
    <name evidence="3" type="ORF">GGQ66_003686</name>
</gene>
<feature type="transmembrane region" description="Helical" evidence="1">
    <location>
        <begin position="286"/>
        <end position="304"/>
    </location>
</feature>
<dbReference type="GO" id="GO:0016020">
    <property type="term" value="C:membrane"/>
    <property type="evidence" value="ECO:0007669"/>
    <property type="project" value="InterPro"/>
</dbReference>
<evidence type="ECO:0000259" key="2">
    <source>
        <dbReference type="Pfam" id="PF00892"/>
    </source>
</evidence>
<feature type="transmembrane region" description="Helical" evidence="1">
    <location>
        <begin position="231"/>
        <end position="251"/>
    </location>
</feature>
<dbReference type="PANTHER" id="PTHR22911:SF103">
    <property type="entry name" value="BLR2811 PROTEIN"/>
    <property type="match status" value="1"/>
</dbReference>
<reference evidence="3 4" key="1">
    <citation type="submission" date="2020-08" db="EMBL/GenBank/DDBJ databases">
        <title>Genomic Encyclopedia of Type Strains, Phase IV (KMG-IV): sequencing the most valuable type-strain genomes for metagenomic binning, comparative biology and taxonomic classification.</title>
        <authorList>
            <person name="Goeker M."/>
        </authorList>
    </citation>
    <scope>NUCLEOTIDE SEQUENCE [LARGE SCALE GENOMIC DNA]</scope>
    <source>
        <strain evidence="3 4">DSM 26385</strain>
    </source>
</reference>
<feature type="transmembrane region" description="Helical" evidence="1">
    <location>
        <begin position="113"/>
        <end position="132"/>
    </location>
</feature>
<dbReference type="InterPro" id="IPR037185">
    <property type="entry name" value="EmrE-like"/>
</dbReference>
<protein>
    <submittedName>
        <fullName evidence="3">Drug/metabolite transporter (DMT)-like permease</fullName>
    </submittedName>
</protein>
<feature type="domain" description="EamA" evidence="2">
    <location>
        <begin position="19"/>
        <end position="155"/>
    </location>
</feature>
<evidence type="ECO:0000256" key="1">
    <source>
        <dbReference type="SAM" id="Phobius"/>
    </source>
</evidence>
<dbReference type="InterPro" id="IPR000620">
    <property type="entry name" value="EamA_dom"/>
</dbReference>
<feature type="domain" description="EamA" evidence="2">
    <location>
        <begin position="167"/>
        <end position="302"/>
    </location>
</feature>
<evidence type="ECO:0000313" key="3">
    <source>
        <dbReference type="EMBL" id="MBB4105103.1"/>
    </source>
</evidence>
<dbReference type="RefSeq" id="WP_183794252.1">
    <property type="nucleotide sequence ID" value="NZ_JACIDU010000017.1"/>
</dbReference>
<feature type="transmembrane region" description="Helical" evidence="1">
    <location>
        <begin position="263"/>
        <end position="280"/>
    </location>
</feature>
<dbReference type="Pfam" id="PF00892">
    <property type="entry name" value="EamA"/>
    <property type="match status" value="2"/>
</dbReference>
<dbReference type="SUPFAM" id="SSF103481">
    <property type="entry name" value="Multidrug resistance efflux transporter EmrE"/>
    <property type="match status" value="2"/>
</dbReference>
<dbReference type="AlphaFoldDB" id="A0A7W6K4N7"/>
<keyword evidence="1" id="KW-1133">Transmembrane helix</keyword>
<feature type="transmembrane region" description="Helical" evidence="1">
    <location>
        <begin position="165"/>
        <end position="187"/>
    </location>
</feature>
<sequence length="323" mass="34926">MTRNPSANAASAPVPGVSRGITYAMISILAAPLIDVFSKLAAETLPPVEITAGRFLVQALVMVPFLLWRAGPKALQQGTRRNTQAFHAMRGALITISMLSFVTTLRVMELADAIAIFFVEPVILTVLGAIFLKETVGWRRYTACAVGFFGAMLVIQPSFQEVGAIAFLPVVAAFAIAVFALLTRMQAQKENPFSMQFQTGLWGLGFCLAIMAAAQLTGLEDFSPVWPDTPHLGFMLATGLAAAFTGILSVFSYRYAPASTLAPLQYMEIVSATALGWLVFNDFPDGMKWLGIAIIIASGLYIIWRERRVKAPIVTAVQETTTP</sequence>
<keyword evidence="1" id="KW-0472">Membrane</keyword>
<evidence type="ECO:0000313" key="4">
    <source>
        <dbReference type="Proteomes" id="UP000584824"/>
    </source>
</evidence>